<reference evidence="2 3" key="1">
    <citation type="submission" date="2016-07" db="EMBL/GenBank/DDBJ databases">
        <title>Genomic analysis of zinc-resistant bacterium Mucilaginibacter pedocola TBZ30.</title>
        <authorList>
            <person name="Huang J."/>
            <person name="Tang J."/>
        </authorList>
    </citation>
    <scope>NUCLEOTIDE SEQUENCE [LARGE SCALE GENOMIC DNA]</scope>
    <source>
        <strain evidence="2 3">TBZ30</strain>
    </source>
</reference>
<dbReference type="EMBL" id="MBTF01000023">
    <property type="protein sequence ID" value="OOQ58737.1"/>
    <property type="molecule type" value="Genomic_DNA"/>
</dbReference>
<keyword evidence="1" id="KW-0472">Membrane</keyword>
<organism evidence="2 3">
    <name type="scientific">Mucilaginibacter pedocola</name>
    <dbReference type="NCBI Taxonomy" id="1792845"/>
    <lineage>
        <taxon>Bacteria</taxon>
        <taxon>Pseudomonadati</taxon>
        <taxon>Bacteroidota</taxon>
        <taxon>Sphingobacteriia</taxon>
        <taxon>Sphingobacteriales</taxon>
        <taxon>Sphingobacteriaceae</taxon>
        <taxon>Mucilaginibacter</taxon>
    </lineage>
</organism>
<keyword evidence="1" id="KW-1133">Transmembrane helix</keyword>
<sequence>MATLTNNTTTWKQATTTNNTNTNALANLTAWADKQAPNRTLWFMVSLIAQGVLFLPVPAVLLFYFSAPIAVLAVTLSLFFANIIAGMGGAGIRTMLGIFAASVLVHILMVIAFII</sequence>
<dbReference type="Proteomes" id="UP000189739">
    <property type="component" value="Unassembled WGS sequence"/>
</dbReference>
<feature type="transmembrane region" description="Helical" evidence="1">
    <location>
        <begin position="95"/>
        <end position="114"/>
    </location>
</feature>
<dbReference type="AlphaFoldDB" id="A0A1S9PD24"/>
<proteinExistence type="predicted"/>
<keyword evidence="1" id="KW-0812">Transmembrane</keyword>
<dbReference type="RefSeq" id="WP_078349443.1">
    <property type="nucleotide sequence ID" value="NZ_MBTF01000023.1"/>
</dbReference>
<accession>A0A1S9PD24</accession>
<protein>
    <submittedName>
        <fullName evidence="2">Uncharacterized protein</fullName>
    </submittedName>
</protein>
<gene>
    <name evidence="2" type="ORF">BC343_08750</name>
</gene>
<comment type="caution">
    <text evidence="2">The sequence shown here is derived from an EMBL/GenBank/DDBJ whole genome shotgun (WGS) entry which is preliminary data.</text>
</comment>
<feature type="transmembrane region" description="Helical" evidence="1">
    <location>
        <begin position="41"/>
        <end position="63"/>
    </location>
</feature>
<evidence type="ECO:0000313" key="3">
    <source>
        <dbReference type="Proteomes" id="UP000189739"/>
    </source>
</evidence>
<dbReference type="STRING" id="1792845.BC343_08750"/>
<name>A0A1S9PD24_9SPHI</name>
<evidence type="ECO:0000313" key="2">
    <source>
        <dbReference type="EMBL" id="OOQ58737.1"/>
    </source>
</evidence>
<feature type="transmembrane region" description="Helical" evidence="1">
    <location>
        <begin position="69"/>
        <end position="88"/>
    </location>
</feature>
<keyword evidence="3" id="KW-1185">Reference proteome</keyword>
<evidence type="ECO:0000256" key="1">
    <source>
        <dbReference type="SAM" id="Phobius"/>
    </source>
</evidence>